<accession>A0ACB8D801</accession>
<dbReference type="EMBL" id="CM023472">
    <property type="protein sequence ID" value="KAH7960630.1"/>
    <property type="molecule type" value="Genomic_DNA"/>
</dbReference>
<evidence type="ECO:0000313" key="2">
    <source>
        <dbReference type="Proteomes" id="UP000821865"/>
    </source>
</evidence>
<reference evidence="1" key="1">
    <citation type="submission" date="2020-05" db="EMBL/GenBank/DDBJ databases">
        <title>Large-scale comparative analyses of tick genomes elucidate their genetic diversity and vector capacities.</title>
        <authorList>
            <person name="Jia N."/>
            <person name="Wang J."/>
            <person name="Shi W."/>
            <person name="Du L."/>
            <person name="Sun Y."/>
            <person name="Zhan W."/>
            <person name="Jiang J."/>
            <person name="Wang Q."/>
            <person name="Zhang B."/>
            <person name="Ji P."/>
            <person name="Sakyi L.B."/>
            <person name="Cui X."/>
            <person name="Yuan T."/>
            <person name="Jiang B."/>
            <person name="Yang W."/>
            <person name="Lam T.T.-Y."/>
            <person name="Chang Q."/>
            <person name="Ding S."/>
            <person name="Wang X."/>
            <person name="Zhu J."/>
            <person name="Ruan X."/>
            <person name="Zhao L."/>
            <person name="Wei J."/>
            <person name="Que T."/>
            <person name="Du C."/>
            <person name="Cheng J."/>
            <person name="Dai P."/>
            <person name="Han X."/>
            <person name="Huang E."/>
            <person name="Gao Y."/>
            <person name="Liu J."/>
            <person name="Shao H."/>
            <person name="Ye R."/>
            <person name="Li L."/>
            <person name="Wei W."/>
            <person name="Wang X."/>
            <person name="Wang C."/>
            <person name="Yang T."/>
            <person name="Huo Q."/>
            <person name="Li W."/>
            <person name="Guo W."/>
            <person name="Chen H."/>
            <person name="Zhou L."/>
            <person name="Ni X."/>
            <person name="Tian J."/>
            <person name="Zhou Y."/>
            <person name="Sheng Y."/>
            <person name="Liu T."/>
            <person name="Pan Y."/>
            <person name="Xia L."/>
            <person name="Li J."/>
            <person name="Zhao F."/>
            <person name="Cao W."/>
        </authorList>
    </citation>
    <scope>NUCLEOTIDE SEQUENCE</scope>
    <source>
        <strain evidence="1">Dsil-2018</strain>
    </source>
</reference>
<sequence>MYQVLLGFLAVTANLVATAHVRDVRPWHKLHLLWLSSSSHPSEQCAIPGNLHSIAEGYVVKHRGTVPLPLDYNYKSGPHCLQQLGHGTLHGLCSPRSMYQDRTWAPASTSLSFRIMAIDAATDSTATTSINRLLTSSGRRGHPNLHSRLPPLPRNDLKVIIRPREGLNLATWITLQVTDGIKIARQHPTSEHVRTLTVRIDPIQNIAIASTPKEELAMSIRHITTIHLGGRELAVTAYVAALDHSAKGVIHGIPAGTPTEVILNGLYAPGREILHARMLGQTSAAVITFTGKTLPFYVPY</sequence>
<proteinExistence type="predicted"/>
<evidence type="ECO:0000313" key="1">
    <source>
        <dbReference type="EMBL" id="KAH7960630.1"/>
    </source>
</evidence>
<organism evidence="1 2">
    <name type="scientific">Dermacentor silvarum</name>
    <name type="common">Tick</name>
    <dbReference type="NCBI Taxonomy" id="543639"/>
    <lineage>
        <taxon>Eukaryota</taxon>
        <taxon>Metazoa</taxon>
        <taxon>Ecdysozoa</taxon>
        <taxon>Arthropoda</taxon>
        <taxon>Chelicerata</taxon>
        <taxon>Arachnida</taxon>
        <taxon>Acari</taxon>
        <taxon>Parasitiformes</taxon>
        <taxon>Ixodida</taxon>
        <taxon>Ixodoidea</taxon>
        <taxon>Ixodidae</taxon>
        <taxon>Rhipicephalinae</taxon>
        <taxon>Dermacentor</taxon>
    </lineage>
</organism>
<comment type="caution">
    <text evidence="1">The sequence shown here is derived from an EMBL/GenBank/DDBJ whole genome shotgun (WGS) entry which is preliminary data.</text>
</comment>
<dbReference type="Proteomes" id="UP000821865">
    <property type="component" value="Chromosome 3"/>
</dbReference>
<gene>
    <name evidence="1" type="ORF">HPB49_021832</name>
</gene>
<protein>
    <submittedName>
        <fullName evidence="1">Uncharacterized protein</fullName>
    </submittedName>
</protein>
<keyword evidence="2" id="KW-1185">Reference proteome</keyword>
<name>A0ACB8D801_DERSI</name>